<feature type="region of interest" description="Disordered" evidence="1">
    <location>
        <begin position="971"/>
        <end position="1050"/>
    </location>
</feature>
<comment type="caution">
    <text evidence="2">The sequence shown here is derived from an EMBL/GenBank/DDBJ whole genome shotgun (WGS) entry which is preliminary data.</text>
</comment>
<dbReference type="PANTHER" id="PTHR33621:SF2">
    <property type="entry name" value="RIBOSOMAL L1 DOMAIN-CONTAINING PROTEIN"/>
    <property type="match status" value="1"/>
</dbReference>
<name>A0A8T0IIR1_CERPU</name>
<accession>A0A8T0IIR1</accession>
<dbReference type="EMBL" id="CM026423">
    <property type="protein sequence ID" value="KAG0583660.1"/>
    <property type="molecule type" value="Genomic_DNA"/>
</dbReference>
<feature type="compositionally biased region" description="Basic and acidic residues" evidence="1">
    <location>
        <begin position="1025"/>
        <end position="1037"/>
    </location>
</feature>
<evidence type="ECO:0000313" key="2">
    <source>
        <dbReference type="EMBL" id="KAG0583660.1"/>
    </source>
</evidence>
<feature type="compositionally biased region" description="Polar residues" evidence="1">
    <location>
        <begin position="1069"/>
        <end position="1079"/>
    </location>
</feature>
<feature type="compositionally biased region" description="Polar residues" evidence="1">
    <location>
        <begin position="805"/>
        <end position="823"/>
    </location>
</feature>
<dbReference type="Proteomes" id="UP000822688">
    <property type="component" value="Chromosome 3"/>
</dbReference>
<gene>
    <name evidence="2" type="ORF">KC19_3G153000</name>
</gene>
<sequence length="1092" mass="118583">MSSFRRPKSEAALRLYNLPRRELQALCKQYGIPANKTNVAMADALSACIPADGARPKASAGSSLGVSKTTPMKLKLDKKVGLPETSLASLILTGKRKVSPVKAAEQPTNVEDGGFPKLNTTPLKRGVKRPVQAVQEEKSKVTAVPAFTRALQERFGKAPAVSSPKPPVPTPRKRAAEVAAVVTRRGGDALPPVSFYDLVSTPKKSLVPEVIELNSTGKTAYKMKTRLGCRTEDTTILSSDAAGAGNRVLKGKRVVFADEVEPQKVASPKAEPQAEPETETDTIEISYTEIEFKDAAIHKELFGFQRNTTTNEEPDVMKEELENREDASDRTQETGFEFRDMALHQEIFGAHGKSESECEEVVQSPLDLQQAGTSTSAVELDTLERETCNSPTNYPAEVLHYSNTVPVQDHSVLPSIREDAYEVSDGQGEARQEHTKQHLAQGPDPSPLPNDVSPENLAENPCESSSEAPDHSQPTSLGGPTAEIHNDCEFTLEQEPSLVSSSANVHLVTDEERDLEDTQQHQSENHEVVMLVDGDTKQHQLDNHEVIQDTQQHQSENHEVVMLVDGDTQEHRSENHQGIMLVDGDTKQHQLDNHEVIQDTQQHQSENHEVVVLVDGNTQQHQSENHDVVTFAEGSGDEPLDKQCSEETFVSSVPVPDEAEKAQSSSSLEFDQVQFALGLDEKENTENSLIVATAKRVVADGSELVMSDSSSPSIPLTPATNAQDNSTKRLSGPGSSNIPVTPAVNVQVYSAKRLSGPGSFNIPATPVAKGQDSSNKRLSGPGSFSIPVTPLANAQDNSAKRLSGLRSSNISMTPPTNAQQNTTKYLSVPTSSDIPVTPVTKLKDNSDSALANAATPLTKIQSNIDSTLAKATSILEKLAAWRADAEKKMREGYWEPKFSTVVEGASAGPEVERPLAKTVPAVDRDVPSAKKARPMPKSIVDRDVPSAKKARPIPKSIVGPEKPLTVCEDTDIVSKGDMPSAKKLRISDDLSEVSDKENQSDKSIDSDKSQRRMGGIGKEKKKGKKFEVLKDRSKNLPDHGNGLATIKERTGLVRPGDMSLRKLRAQVKQKVSQLETSKASPLRPQKAWNMSH</sequence>
<evidence type="ECO:0000256" key="1">
    <source>
        <dbReference type="SAM" id="MobiDB-lite"/>
    </source>
</evidence>
<feature type="compositionally biased region" description="Polar residues" evidence="1">
    <location>
        <begin position="462"/>
        <end position="478"/>
    </location>
</feature>
<organism evidence="2 3">
    <name type="scientific">Ceratodon purpureus</name>
    <name type="common">Fire moss</name>
    <name type="synonym">Dicranum purpureum</name>
    <dbReference type="NCBI Taxonomy" id="3225"/>
    <lineage>
        <taxon>Eukaryota</taxon>
        <taxon>Viridiplantae</taxon>
        <taxon>Streptophyta</taxon>
        <taxon>Embryophyta</taxon>
        <taxon>Bryophyta</taxon>
        <taxon>Bryophytina</taxon>
        <taxon>Bryopsida</taxon>
        <taxon>Dicranidae</taxon>
        <taxon>Pseudoditrichales</taxon>
        <taxon>Ditrichaceae</taxon>
        <taxon>Ceratodon</taxon>
    </lineage>
</organism>
<feature type="region of interest" description="Disordered" evidence="1">
    <location>
        <begin position="1069"/>
        <end position="1092"/>
    </location>
</feature>
<reference evidence="2" key="1">
    <citation type="submission" date="2020-06" db="EMBL/GenBank/DDBJ databases">
        <title>WGS assembly of Ceratodon purpureus strain R40.</title>
        <authorList>
            <person name="Carey S.B."/>
            <person name="Jenkins J."/>
            <person name="Shu S."/>
            <person name="Lovell J.T."/>
            <person name="Sreedasyam A."/>
            <person name="Maumus F."/>
            <person name="Tiley G.P."/>
            <person name="Fernandez-Pozo N."/>
            <person name="Barry K."/>
            <person name="Chen C."/>
            <person name="Wang M."/>
            <person name="Lipzen A."/>
            <person name="Daum C."/>
            <person name="Saski C.A."/>
            <person name="Payton A.C."/>
            <person name="Mcbreen J.C."/>
            <person name="Conrad R.E."/>
            <person name="Kollar L.M."/>
            <person name="Olsson S."/>
            <person name="Huttunen S."/>
            <person name="Landis J.B."/>
            <person name="Wickett N.J."/>
            <person name="Johnson M.G."/>
            <person name="Rensing S.A."/>
            <person name="Grimwood J."/>
            <person name="Schmutz J."/>
            <person name="Mcdaniel S.F."/>
        </authorList>
    </citation>
    <scope>NUCLEOTIDE SEQUENCE</scope>
    <source>
        <strain evidence="2">R40</strain>
    </source>
</reference>
<dbReference type="PANTHER" id="PTHR33621">
    <property type="entry name" value="ASPARTIC/GLUTAMIC ACID-RICH PROTEIN"/>
    <property type="match status" value="1"/>
</dbReference>
<feature type="region of interest" description="Disordered" evidence="1">
    <location>
        <begin position="421"/>
        <end position="483"/>
    </location>
</feature>
<feature type="region of interest" description="Disordered" evidence="1">
    <location>
        <begin position="705"/>
        <end position="740"/>
    </location>
</feature>
<proteinExistence type="predicted"/>
<feature type="region of interest" description="Disordered" evidence="1">
    <location>
        <begin position="648"/>
        <end position="667"/>
    </location>
</feature>
<dbReference type="AlphaFoldDB" id="A0A8T0IIR1"/>
<keyword evidence="3" id="KW-1185">Reference proteome</keyword>
<protein>
    <submittedName>
        <fullName evidence="2">Uncharacterized protein</fullName>
    </submittedName>
</protein>
<feature type="region of interest" description="Disordered" evidence="1">
    <location>
        <begin position="763"/>
        <end position="823"/>
    </location>
</feature>
<feature type="compositionally biased region" description="Basic and acidic residues" evidence="1">
    <location>
        <begin position="985"/>
        <end position="1010"/>
    </location>
</feature>
<evidence type="ECO:0000313" key="3">
    <source>
        <dbReference type="Proteomes" id="UP000822688"/>
    </source>
</evidence>
<feature type="compositionally biased region" description="Polar residues" evidence="1">
    <location>
        <begin position="707"/>
        <end position="739"/>
    </location>
</feature>